<dbReference type="Gene3D" id="1.20.5.4130">
    <property type="match status" value="1"/>
</dbReference>
<evidence type="ECO:0000259" key="6">
    <source>
        <dbReference type="Pfam" id="PF18052"/>
    </source>
</evidence>
<evidence type="ECO:0000256" key="2">
    <source>
        <dbReference type="ARBA" id="ARBA00022741"/>
    </source>
</evidence>
<dbReference type="InterPro" id="IPR032675">
    <property type="entry name" value="LRR_dom_sf"/>
</dbReference>
<reference evidence="9" key="1">
    <citation type="journal article" date="2015" name="Proc. Natl. Acad. Sci. U.S.A.">
        <title>Genome sequencing of adzuki bean (Vigna angularis) provides insight into high starch and low fat accumulation and domestication.</title>
        <authorList>
            <person name="Yang K."/>
            <person name="Tian Z."/>
            <person name="Chen C."/>
            <person name="Luo L."/>
            <person name="Zhao B."/>
            <person name="Wang Z."/>
            <person name="Yu L."/>
            <person name="Li Y."/>
            <person name="Sun Y."/>
            <person name="Li W."/>
            <person name="Chen Y."/>
            <person name="Li Y."/>
            <person name="Zhang Y."/>
            <person name="Ai D."/>
            <person name="Zhao J."/>
            <person name="Shang C."/>
            <person name="Ma Y."/>
            <person name="Wu B."/>
            <person name="Wang M."/>
            <person name="Gao L."/>
            <person name="Sun D."/>
            <person name="Zhang P."/>
            <person name="Guo F."/>
            <person name="Wang W."/>
            <person name="Li Y."/>
            <person name="Wang J."/>
            <person name="Varshney R.K."/>
            <person name="Wang J."/>
            <person name="Ling H.Q."/>
            <person name="Wan P."/>
        </authorList>
    </citation>
    <scope>NUCLEOTIDE SEQUENCE</scope>
    <source>
        <strain evidence="9">cv. Jingnong 6</strain>
    </source>
</reference>
<dbReference type="InterPro" id="IPR002182">
    <property type="entry name" value="NB-ARC"/>
</dbReference>
<feature type="domain" description="Disease resistance R13L4/SHOC-2-like LRR" evidence="7">
    <location>
        <begin position="504"/>
        <end position="621"/>
    </location>
</feature>
<dbReference type="Proteomes" id="UP000053144">
    <property type="component" value="Chromosome 8"/>
</dbReference>
<dbReference type="GO" id="GO:0006952">
    <property type="term" value="P:defense response"/>
    <property type="evidence" value="ECO:0007669"/>
    <property type="project" value="UniProtKB-KW"/>
</dbReference>
<accession>A0A0L9V4F0</accession>
<evidence type="ECO:0000313" key="8">
    <source>
        <dbReference type="EMBL" id="KOM49876.1"/>
    </source>
</evidence>
<dbReference type="InterPro" id="IPR055414">
    <property type="entry name" value="LRR_R13L4/SHOC2-like"/>
</dbReference>
<dbReference type="SUPFAM" id="SSF52058">
    <property type="entry name" value="L domain-like"/>
    <property type="match status" value="1"/>
</dbReference>
<dbReference type="Pfam" id="PF18052">
    <property type="entry name" value="Rx_N"/>
    <property type="match status" value="1"/>
</dbReference>
<dbReference type="Gene3D" id="3.80.10.10">
    <property type="entry name" value="Ribonuclease Inhibitor"/>
    <property type="match status" value="1"/>
</dbReference>
<evidence type="ECO:0008006" key="10">
    <source>
        <dbReference type="Google" id="ProtNLM"/>
    </source>
</evidence>
<dbReference type="AlphaFoldDB" id="A0A0L9V4F0"/>
<dbReference type="EMBL" id="CM003378">
    <property type="protein sequence ID" value="KOM49876.1"/>
    <property type="molecule type" value="Genomic_DNA"/>
</dbReference>
<sequence>MPVLETLGGALFGAVLQVLFDKLDSHQVLSYFHRRNLDEKLLKKLKRKLMDVNAVIDDAEEKQFSNPLVKEWLDEVRDALYDAEDLLEQIHYVSKSELKAEFQSSATKVCSFESKMIEVLDDLESLLDQKVVQAFKISSNVGSGLGNKVLERKNESSSLVAEDVIYGRDEEKEMILNWLTSDNSNNKQLVILSIVGMGGMGKTTLAQHVYNDTKFKEAKFELKAWATTRWFRCWRRDLMQSRRLMEEALRDVDGGGVVTGDATSMAESRLGSENGEDERRLRMMRCRACVNGGDARHGRAMVAVEVDGKVGDGGGADGEATTSWFRCRRRDLMQSRRLMEVALRDVDGGGVVTGDAASMAESRLGSENGEDERRLRMMRCRAFVNGGDARHGGAMVAVEVDGKVGDGGGADGDAARGFTEMMFWSWRRLAALAGAGRRLGFQWVKDDAHVLGLRCHGWLGVDRAKTVPKRTRHFSAVRDPVEFSTVQCHEYRSLCDATRLRTFSSTSMDCGMSIQELISNFKFLRLLSLNGCDNIKEVPDSVGNLIHLRSLDLSGTDIERLPDSTCSLRNLQVLKLNDCDNLQELPSTLHELTNLRRLELMETTLRKVPVHLGKLKNLRVWMDSLLVGEISERSRSLMDNRQLQILKML</sequence>
<evidence type="ECO:0000256" key="1">
    <source>
        <dbReference type="ARBA" id="ARBA00022737"/>
    </source>
</evidence>
<dbReference type="GO" id="GO:0005524">
    <property type="term" value="F:ATP binding"/>
    <property type="evidence" value="ECO:0007669"/>
    <property type="project" value="UniProtKB-KW"/>
</dbReference>
<dbReference type="Gramene" id="KOM49876">
    <property type="protein sequence ID" value="KOM49876"/>
    <property type="gene ID" value="LR48_Vigan08g070300"/>
</dbReference>
<evidence type="ECO:0000256" key="3">
    <source>
        <dbReference type="ARBA" id="ARBA00022821"/>
    </source>
</evidence>
<keyword evidence="4" id="KW-0067">ATP-binding</keyword>
<protein>
    <recommendedName>
        <fullName evidence="10">Rx N-terminal domain-containing protein</fullName>
    </recommendedName>
</protein>
<dbReference type="PANTHER" id="PTHR36766:SF70">
    <property type="entry name" value="DISEASE RESISTANCE PROTEIN RGA4"/>
    <property type="match status" value="1"/>
</dbReference>
<dbReference type="STRING" id="3914.A0A0L9V4F0"/>
<dbReference type="SUPFAM" id="SSF52540">
    <property type="entry name" value="P-loop containing nucleoside triphosphate hydrolases"/>
    <property type="match status" value="1"/>
</dbReference>
<feature type="domain" description="Disease resistance N-terminal" evidence="6">
    <location>
        <begin position="14"/>
        <end position="96"/>
    </location>
</feature>
<dbReference type="Pfam" id="PF23598">
    <property type="entry name" value="LRR_14"/>
    <property type="match status" value="1"/>
</dbReference>
<dbReference type="InterPro" id="IPR027417">
    <property type="entry name" value="P-loop_NTPase"/>
</dbReference>
<keyword evidence="3" id="KW-0611">Plant defense</keyword>
<dbReference type="PANTHER" id="PTHR36766">
    <property type="entry name" value="PLANT BROAD-SPECTRUM MILDEW RESISTANCE PROTEIN RPW8"/>
    <property type="match status" value="1"/>
</dbReference>
<organism evidence="8 9">
    <name type="scientific">Phaseolus angularis</name>
    <name type="common">Azuki bean</name>
    <name type="synonym">Vigna angularis</name>
    <dbReference type="NCBI Taxonomy" id="3914"/>
    <lineage>
        <taxon>Eukaryota</taxon>
        <taxon>Viridiplantae</taxon>
        <taxon>Streptophyta</taxon>
        <taxon>Embryophyta</taxon>
        <taxon>Tracheophyta</taxon>
        <taxon>Spermatophyta</taxon>
        <taxon>Magnoliopsida</taxon>
        <taxon>eudicotyledons</taxon>
        <taxon>Gunneridae</taxon>
        <taxon>Pentapetalae</taxon>
        <taxon>rosids</taxon>
        <taxon>fabids</taxon>
        <taxon>Fabales</taxon>
        <taxon>Fabaceae</taxon>
        <taxon>Papilionoideae</taxon>
        <taxon>50 kb inversion clade</taxon>
        <taxon>NPAAA clade</taxon>
        <taxon>indigoferoid/millettioid clade</taxon>
        <taxon>Phaseoleae</taxon>
        <taxon>Vigna</taxon>
    </lineage>
</organism>
<evidence type="ECO:0000259" key="5">
    <source>
        <dbReference type="Pfam" id="PF00931"/>
    </source>
</evidence>
<dbReference type="GO" id="GO:0051707">
    <property type="term" value="P:response to other organism"/>
    <property type="evidence" value="ECO:0007669"/>
    <property type="project" value="UniProtKB-ARBA"/>
</dbReference>
<dbReference type="GO" id="GO:0043531">
    <property type="term" value="F:ADP binding"/>
    <property type="evidence" value="ECO:0007669"/>
    <property type="project" value="InterPro"/>
</dbReference>
<keyword evidence="1" id="KW-0677">Repeat</keyword>
<dbReference type="Gene3D" id="3.40.50.300">
    <property type="entry name" value="P-loop containing nucleotide triphosphate hydrolases"/>
    <property type="match status" value="1"/>
</dbReference>
<dbReference type="PRINTS" id="PR00364">
    <property type="entry name" value="DISEASERSIST"/>
</dbReference>
<dbReference type="Pfam" id="PF00931">
    <property type="entry name" value="NB-ARC"/>
    <property type="match status" value="1"/>
</dbReference>
<gene>
    <name evidence="8" type="ORF">LR48_Vigan08g070300</name>
</gene>
<evidence type="ECO:0000313" key="9">
    <source>
        <dbReference type="Proteomes" id="UP000053144"/>
    </source>
</evidence>
<feature type="domain" description="NB-ARC" evidence="5">
    <location>
        <begin position="169"/>
        <end position="227"/>
    </location>
</feature>
<name>A0A0L9V4F0_PHAAN</name>
<evidence type="ECO:0000256" key="4">
    <source>
        <dbReference type="ARBA" id="ARBA00022840"/>
    </source>
</evidence>
<evidence type="ECO:0000259" key="7">
    <source>
        <dbReference type="Pfam" id="PF23598"/>
    </source>
</evidence>
<dbReference type="InterPro" id="IPR041118">
    <property type="entry name" value="Rx_N"/>
</dbReference>
<proteinExistence type="predicted"/>
<keyword evidence="2" id="KW-0547">Nucleotide-binding</keyword>